<keyword evidence="2" id="KW-0575">Peroxidase</keyword>
<dbReference type="InterPro" id="IPR001155">
    <property type="entry name" value="OxRdtase_FMN_N"/>
</dbReference>
<evidence type="ECO:0000256" key="1">
    <source>
        <dbReference type="ARBA" id="ARBA00010505"/>
    </source>
</evidence>
<evidence type="ECO:0000256" key="5">
    <source>
        <dbReference type="ARBA" id="ARBA00023284"/>
    </source>
</evidence>
<organism evidence="10 11">
    <name type="scientific">Aspergillus avenaceus</name>
    <dbReference type="NCBI Taxonomy" id="36643"/>
    <lineage>
        <taxon>Eukaryota</taxon>
        <taxon>Fungi</taxon>
        <taxon>Dikarya</taxon>
        <taxon>Ascomycota</taxon>
        <taxon>Pezizomycotina</taxon>
        <taxon>Eurotiomycetes</taxon>
        <taxon>Eurotiomycetidae</taxon>
        <taxon>Eurotiales</taxon>
        <taxon>Aspergillaceae</taxon>
        <taxon>Aspergillus</taxon>
        <taxon>Aspergillus subgen. Circumdati</taxon>
    </lineage>
</organism>
<evidence type="ECO:0000256" key="6">
    <source>
        <dbReference type="ARBA" id="ARBA00032824"/>
    </source>
</evidence>
<evidence type="ECO:0000256" key="7">
    <source>
        <dbReference type="ARBA" id="ARBA00079296"/>
    </source>
</evidence>
<name>A0A5N6TND1_ASPAV</name>
<evidence type="ECO:0000256" key="4">
    <source>
        <dbReference type="ARBA" id="ARBA00023002"/>
    </source>
</evidence>
<dbReference type="PROSITE" id="PS51352">
    <property type="entry name" value="THIOREDOXIN_2"/>
    <property type="match status" value="1"/>
</dbReference>
<protein>
    <recommendedName>
        <fullName evidence="6">Thioredoxin peroxidase</fullName>
    </recommendedName>
    <alternativeName>
        <fullName evidence="7">Thioredoxin-dependent peroxiredoxin</fullName>
    </alternativeName>
</protein>
<dbReference type="CDD" id="cd03013">
    <property type="entry name" value="PRX5_like"/>
    <property type="match status" value="1"/>
</dbReference>
<dbReference type="Proteomes" id="UP000325780">
    <property type="component" value="Unassembled WGS sequence"/>
</dbReference>
<dbReference type="Pfam" id="PF08534">
    <property type="entry name" value="Redoxin"/>
    <property type="match status" value="1"/>
</dbReference>
<feature type="active site" description="Cysteine sulfenic acid (-SOH) intermediate" evidence="8">
    <location>
        <position position="403"/>
    </location>
</feature>
<sequence>MGSISSTSPVVTRAGTPYFTPANSAGAAVNPNDPKTPTLFRPLRIRDVTLKNRVVVSPMCMYSAESDPTSPFVGALTDYHIAHLGHFALKGAGLVFVEAQAVLPNGRISPNDAGLWQEGTESEHQDAKVAVQLAHAGRKASVAAPVRVDESAGGWPKDVGGDSYWTPRALSTAEIKDIVRAFGKSAALAIEAGVDVIEVHAAHGYLLHQFLSPVTNQRTDEYGGSFENRTRLLREVGTPLFVRISATECWDIDSSLNLVKMFPELGVDLVDKIQLHTNYQVDLAGRVRKAIRDAGASTLVGGVGFITEAEQAQGIVQGADEAHETEALLSGPEPKADVVLLARQFMREPEWSLPLNYDRYIPWTEEKGEITACGIPINYNASKEWADKKVVLFAVPGAFTPTCSVNHVPGYIKSLPQLKEKGVQVVAVIASNDAYVMSAWGKANQVTNDDLLFLSDPDAKFSESIGWSNGPRTGRYAIIIDHGKVSYAQIETEKGVKVSGADAVLAHL</sequence>
<dbReference type="Gene3D" id="3.20.20.70">
    <property type="entry name" value="Aldolase class I"/>
    <property type="match status" value="1"/>
</dbReference>
<dbReference type="PANTHER" id="PTHR43303:SF2">
    <property type="entry name" value="INDOLEAMINE 2,3-DIOXYGENASE PYRROLE 2,3-DIOXYGENASE (AFU_ORTHOLOGUE AFUA_5G01450"/>
    <property type="match status" value="1"/>
</dbReference>
<keyword evidence="11" id="KW-1185">Reference proteome</keyword>
<gene>
    <name evidence="10" type="ORF">BDV25DRAFT_131761</name>
</gene>
<evidence type="ECO:0000313" key="11">
    <source>
        <dbReference type="Proteomes" id="UP000325780"/>
    </source>
</evidence>
<dbReference type="FunFam" id="3.40.30.10:FF:000020">
    <property type="entry name" value="Peroxiredoxin"/>
    <property type="match status" value="1"/>
</dbReference>
<proteinExistence type="inferred from homology"/>
<evidence type="ECO:0000256" key="2">
    <source>
        <dbReference type="ARBA" id="ARBA00022559"/>
    </source>
</evidence>
<evidence type="ECO:0000256" key="8">
    <source>
        <dbReference type="PIRSR" id="PIRSR637944-1"/>
    </source>
</evidence>
<dbReference type="InterPro" id="IPR013785">
    <property type="entry name" value="Aldolase_TIM"/>
</dbReference>
<dbReference type="OrthoDB" id="72788at2759"/>
<dbReference type="InterPro" id="IPR044152">
    <property type="entry name" value="YqjM-like"/>
</dbReference>
<dbReference type="InterPro" id="IPR013740">
    <property type="entry name" value="Redoxin"/>
</dbReference>
<dbReference type="Gene3D" id="3.40.30.10">
    <property type="entry name" value="Glutaredoxin"/>
    <property type="match status" value="1"/>
</dbReference>
<evidence type="ECO:0000259" key="9">
    <source>
        <dbReference type="PROSITE" id="PS51352"/>
    </source>
</evidence>
<comment type="similarity">
    <text evidence="1">Belongs to the peroxiredoxin family. Prx5 subfamily.</text>
</comment>
<keyword evidence="3" id="KW-0049">Antioxidant</keyword>
<evidence type="ECO:0000256" key="3">
    <source>
        <dbReference type="ARBA" id="ARBA00022862"/>
    </source>
</evidence>
<accession>A0A5N6TND1</accession>
<dbReference type="GO" id="GO:0050661">
    <property type="term" value="F:NADP binding"/>
    <property type="evidence" value="ECO:0007669"/>
    <property type="project" value="InterPro"/>
</dbReference>
<dbReference type="InterPro" id="IPR036249">
    <property type="entry name" value="Thioredoxin-like_sf"/>
</dbReference>
<dbReference type="PANTHER" id="PTHR43303">
    <property type="entry name" value="NADPH DEHYDROGENASE C23G7.10C-RELATED"/>
    <property type="match status" value="1"/>
</dbReference>
<dbReference type="SUPFAM" id="SSF52833">
    <property type="entry name" value="Thioredoxin-like"/>
    <property type="match status" value="1"/>
</dbReference>
<evidence type="ECO:0000313" key="10">
    <source>
        <dbReference type="EMBL" id="KAE8147810.1"/>
    </source>
</evidence>
<dbReference type="GO" id="GO:0010181">
    <property type="term" value="F:FMN binding"/>
    <property type="evidence" value="ECO:0007669"/>
    <property type="project" value="InterPro"/>
</dbReference>
<keyword evidence="5" id="KW-0676">Redox-active center</keyword>
<keyword evidence="4" id="KW-0560">Oxidoreductase</keyword>
<dbReference type="InterPro" id="IPR013766">
    <property type="entry name" value="Thioredoxin_domain"/>
</dbReference>
<dbReference type="GO" id="GO:0003959">
    <property type="term" value="F:NADPH dehydrogenase activity"/>
    <property type="evidence" value="ECO:0007669"/>
    <property type="project" value="InterPro"/>
</dbReference>
<dbReference type="SUPFAM" id="SSF51395">
    <property type="entry name" value="FMN-linked oxidoreductases"/>
    <property type="match status" value="1"/>
</dbReference>
<dbReference type="GO" id="GO:0008379">
    <property type="term" value="F:thioredoxin peroxidase activity"/>
    <property type="evidence" value="ECO:0007669"/>
    <property type="project" value="InterPro"/>
</dbReference>
<reference evidence="10 11" key="1">
    <citation type="submission" date="2019-04" db="EMBL/GenBank/DDBJ databases">
        <title>Friends and foes A comparative genomics study of 23 Aspergillus species from section Flavi.</title>
        <authorList>
            <consortium name="DOE Joint Genome Institute"/>
            <person name="Kjaerbolling I."/>
            <person name="Vesth T."/>
            <person name="Frisvad J.C."/>
            <person name="Nybo J.L."/>
            <person name="Theobald S."/>
            <person name="Kildgaard S."/>
            <person name="Isbrandt T."/>
            <person name="Kuo A."/>
            <person name="Sato A."/>
            <person name="Lyhne E.K."/>
            <person name="Kogle M.E."/>
            <person name="Wiebenga A."/>
            <person name="Kun R.S."/>
            <person name="Lubbers R.J."/>
            <person name="Makela M.R."/>
            <person name="Barry K."/>
            <person name="Chovatia M."/>
            <person name="Clum A."/>
            <person name="Daum C."/>
            <person name="Haridas S."/>
            <person name="He G."/>
            <person name="LaButti K."/>
            <person name="Lipzen A."/>
            <person name="Mondo S."/>
            <person name="Riley R."/>
            <person name="Salamov A."/>
            <person name="Simmons B.A."/>
            <person name="Magnuson J.K."/>
            <person name="Henrissat B."/>
            <person name="Mortensen U.H."/>
            <person name="Larsen T.O."/>
            <person name="Devries R.P."/>
            <person name="Grigoriev I.V."/>
            <person name="Machida M."/>
            <person name="Baker S.E."/>
            <person name="Andersen M.R."/>
        </authorList>
    </citation>
    <scope>NUCLEOTIDE SEQUENCE [LARGE SCALE GENOMIC DNA]</scope>
    <source>
        <strain evidence="10 11">IBT 18842</strain>
    </source>
</reference>
<dbReference type="AlphaFoldDB" id="A0A5N6TND1"/>
<dbReference type="EMBL" id="ML742189">
    <property type="protein sequence ID" value="KAE8147810.1"/>
    <property type="molecule type" value="Genomic_DNA"/>
</dbReference>
<dbReference type="InterPro" id="IPR037944">
    <property type="entry name" value="PRX5-like"/>
</dbReference>
<dbReference type="Pfam" id="PF00724">
    <property type="entry name" value="Oxidored_FMN"/>
    <property type="match status" value="1"/>
</dbReference>
<dbReference type="GO" id="GO:0034599">
    <property type="term" value="P:cellular response to oxidative stress"/>
    <property type="evidence" value="ECO:0007669"/>
    <property type="project" value="InterPro"/>
</dbReference>
<feature type="domain" description="Thioredoxin" evidence="9">
    <location>
        <begin position="347"/>
        <end position="508"/>
    </location>
</feature>